<dbReference type="GO" id="GO:0051287">
    <property type="term" value="F:NAD binding"/>
    <property type="evidence" value="ECO:0007669"/>
    <property type="project" value="InterPro"/>
</dbReference>
<comment type="similarity">
    <text evidence="1 4">Belongs to the D-isomer specific 2-hydroxyacid dehydrogenase family.</text>
</comment>
<sequence>MLDHPKVYVTSNIPEAGLTLLKEKFKLNFHQPLGQQITEDELIEAAKSHDALITTLTDPVTERVAAAGQNGGKLKVVANYGAGYDNIAVDAFSNADIRVTNTPGVLHETTADLTFALIMGIARRINEAEKFLRSGQFQGWKPDLLLGEDVHDRTIGIIGMGEIGQAVAKRALGFNMEVIYYNRSYLSQEREQELQAQYKSLEELLSESDFVSIHVPLTNNTQHMITAKEFSQMKNSAFLINTSRGPVIDEQALVDALKTGEIQGAALDVFEKEPEVHPELLDRQDCLLVPHIGSATHKCRNNMSEMACKNVEAVLDGQEPPTPVDSIEPWR</sequence>
<dbReference type="GO" id="GO:0005829">
    <property type="term" value="C:cytosol"/>
    <property type="evidence" value="ECO:0007669"/>
    <property type="project" value="TreeGrafter"/>
</dbReference>
<feature type="domain" description="D-isomer specific 2-hydroxyacid dehydrogenase NAD-binding" evidence="6">
    <location>
        <begin position="115"/>
        <end position="293"/>
    </location>
</feature>
<evidence type="ECO:0000256" key="3">
    <source>
        <dbReference type="ARBA" id="ARBA00023027"/>
    </source>
</evidence>
<dbReference type="OrthoDB" id="9805416at2"/>
<dbReference type="Gene3D" id="3.40.50.720">
    <property type="entry name" value="NAD(P)-binding Rossmann-like Domain"/>
    <property type="match status" value="2"/>
</dbReference>
<keyword evidence="3" id="KW-0520">NAD</keyword>
<protein>
    <submittedName>
        <fullName evidence="7">D-isomer specific 2-hydroxyacid dehydrogenase NAD-binding</fullName>
    </submittedName>
</protein>
<organism evidence="7 8">
    <name type="scientific">Natranaerobius thermophilus (strain ATCC BAA-1301 / DSM 18059 / JW/NM-WN-LF)</name>
    <dbReference type="NCBI Taxonomy" id="457570"/>
    <lineage>
        <taxon>Bacteria</taxon>
        <taxon>Bacillati</taxon>
        <taxon>Bacillota</taxon>
        <taxon>Clostridia</taxon>
        <taxon>Natranaerobiales</taxon>
        <taxon>Natranaerobiaceae</taxon>
        <taxon>Natranaerobius</taxon>
    </lineage>
</organism>
<dbReference type="GO" id="GO:0030267">
    <property type="term" value="F:glyoxylate reductase (NADPH) activity"/>
    <property type="evidence" value="ECO:0007669"/>
    <property type="project" value="TreeGrafter"/>
</dbReference>
<dbReference type="PANTHER" id="PTHR10996:SF283">
    <property type="entry name" value="GLYOXYLATE_HYDROXYPYRUVATE REDUCTASE B"/>
    <property type="match status" value="1"/>
</dbReference>
<dbReference type="SUPFAM" id="SSF52283">
    <property type="entry name" value="Formate/glycerate dehydrogenase catalytic domain-like"/>
    <property type="match status" value="1"/>
</dbReference>
<dbReference type="PROSITE" id="PS00671">
    <property type="entry name" value="D_2_HYDROXYACID_DH_3"/>
    <property type="match status" value="1"/>
</dbReference>
<dbReference type="STRING" id="457570.Nther_2029"/>
<evidence type="ECO:0000259" key="6">
    <source>
        <dbReference type="Pfam" id="PF02826"/>
    </source>
</evidence>
<name>B2A705_NATTJ</name>
<dbReference type="KEGG" id="nth:Nther_2029"/>
<feature type="domain" description="D-isomer specific 2-hydroxyacid dehydrogenase catalytic" evidence="5">
    <location>
        <begin position="7"/>
        <end position="324"/>
    </location>
</feature>
<dbReference type="RefSeq" id="WP_012448453.1">
    <property type="nucleotide sequence ID" value="NC_010718.1"/>
</dbReference>
<dbReference type="InParanoid" id="B2A705"/>
<evidence type="ECO:0000313" key="8">
    <source>
        <dbReference type="Proteomes" id="UP000001683"/>
    </source>
</evidence>
<dbReference type="SUPFAM" id="SSF51735">
    <property type="entry name" value="NAD(P)-binding Rossmann-fold domains"/>
    <property type="match status" value="1"/>
</dbReference>
<accession>B2A705</accession>
<gene>
    <name evidence="7" type="ordered locus">Nther_2029</name>
</gene>
<dbReference type="InterPro" id="IPR050223">
    <property type="entry name" value="D-isomer_2-hydroxyacid_DH"/>
</dbReference>
<dbReference type="CDD" id="cd05301">
    <property type="entry name" value="GDH"/>
    <property type="match status" value="1"/>
</dbReference>
<evidence type="ECO:0000256" key="4">
    <source>
        <dbReference type="RuleBase" id="RU003719"/>
    </source>
</evidence>
<reference evidence="7 8" key="2">
    <citation type="journal article" date="2011" name="J. Bacteriol.">
        <title>Complete genome sequence of the anaerobic, halophilic alkalithermophile Natranaerobius thermophilus JW/NM-WN-LF.</title>
        <authorList>
            <person name="Zhao B."/>
            <person name="Mesbah N.M."/>
            <person name="Dalin E."/>
            <person name="Goodwin L."/>
            <person name="Nolan M."/>
            <person name="Pitluck S."/>
            <person name="Chertkov O."/>
            <person name="Brettin T.S."/>
            <person name="Han J."/>
            <person name="Larimer F.W."/>
            <person name="Land M.L."/>
            <person name="Hauser L."/>
            <person name="Kyrpides N."/>
            <person name="Wiegel J."/>
        </authorList>
    </citation>
    <scope>NUCLEOTIDE SEQUENCE [LARGE SCALE GENOMIC DNA]</scope>
    <source>
        <strain evidence="8">ATCC BAA-1301 / DSM 18059 / JW/NM-WN-LF</strain>
    </source>
</reference>
<dbReference type="EMBL" id="CP001034">
    <property type="protein sequence ID" value="ACB85596.1"/>
    <property type="molecule type" value="Genomic_DNA"/>
</dbReference>
<dbReference type="InterPro" id="IPR029753">
    <property type="entry name" value="D-isomer_DH_CS"/>
</dbReference>
<dbReference type="InterPro" id="IPR036291">
    <property type="entry name" value="NAD(P)-bd_dom_sf"/>
</dbReference>
<dbReference type="GO" id="GO:0016618">
    <property type="term" value="F:hydroxypyruvate reductase [NAD(P)H] activity"/>
    <property type="evidence" value="ECO:0007669"/>
    <property type="project" value="TreeGrafter"/>
</dbReference>
<dbReference type="PANTHER" id="PTHR10996">
    <property type="entry name" value="2-HYDROXYACID DEHYDROGENASE-RELATED"/>
    <property type="match status" value="1"/>
</dbReference>
<dbReference type="HOGENOM" id="CLU_019796_1_2_9"/>
<keyword evidence="8" id="KW-1185">Reference proteome</keyword>
<evidence type="ECO:0000313" key="7">
    <source>
        <dbReference type="EMBL" id="ACB85596.1"/>
    </source>
</evidence>
<dbReference type="Pfam" id="PF02826">
    <property type="entry name" value="2-Hacid_dh_C"/>
    <property type="match status" value="1"/>
</dbReference>
<dbReference type="InterPro" id="IPR006140">
    <property type="entry name" value="D-isomer_DH_NAD-bd"/>
</dbReference>
<dbReference type="Pfam" id="PF00389">
    <property type="entry name" value="2-Hacid_dh"/>
    <property type="match status" value="1"/>
</dbReference>
<reference evidence="7 8" key="1">
    <citation type="submission" date="2008-04" db="EMBL/GenBank/DDBJ databases">
        <title>Complete sequence of chromosome of Natranaerobius thermophilus JW/NM-WN-LF.</title>
        <authorList>
            <consortium name="US DOE Joint Genome Institute"/>
            <person name="Copeland A."/>
            <person name="Lucas S."/>
            <person name="Lapidus A."/>
            <person name="Glavina del Rio T."/>
            <person name="Dalin E."/>
            <person name="Tice H."/>
            <person name="Bruce D."/>
            <person name="Goodwin L."/>
            <person name="Pitluck S."/>
            <person name="Chertkov O."/>
            <person name="Brettin T."/>
            <person name="Detter J.C."/>
            <person name="Han C."/>
            <person name="Kuske C.R."/>
            <person name="Schmutz J."/>
            <person name="Larimer F."/>
            <person name="Land M."/>
            <person name="Hauser L."/>
            <person name="Kyrpides N."/>
            <person name="Lykidis A."/>
            <person name="Mesbah N.M."/>
            <person name="Wiegel J."/>
        </authorList>
    </citation>
    <scope>NUCLEOTIDE SEQUENCE [LARGE SCALE GENOMIC DNA]</scope>
    <source>
        <strain evidence="8">ATCC BAA-1301 / DSM 18059 / JW/NM-WN-LF</strain>
    </source>
</reference>
<proteinExistence type="inferred from homology"/>
<evidence type="ECO:0000259" key="5">
    <source>
        <dbReference type="Pfam" id="PF00389"/>
    </source>
</evidence>
<evidence type="ECO:0000256" key="2">
    <source>
        <dbReference type="ARBA" id="ARBA00023002"/>
    </source>
</evidence>
<dbReference type="Proteomes" id="UP000001683">
    <property type="component" value="Chromosome"/>
</dbReference>
<dbReference type="FunFam" id="3.40.50.720:FF:000203">
    <property type="entry name" value="D-3-phosphoglycerate dehydrogenase (SerA)"/>
    <property type="match status" value="1"/>
</dbReference>
<dbReference type="FunCoup" id="B2A705">
    <property type="interactions" value="211"/>
</dbReference>
<evidence type="ECO:0000256" key="1">
    <source>
        <dbReference type="ARBA" id="ARBA00005854"/>
    </source>
</evidence>
<keyword evidence="2 4" id="KW-0560">Oxidoreductase</keyword>
<dbReference type="eggNOG" id="COG1052">
    <property type="taxonomic scope" value="Bacteria"/>
</dbReference>
<dbReference type="InterPro" id="IPR006139">
    <property type="entry name" value="D-isomer_2_OHA_DH_cat_dom"/>
</dbReference>
<dbReference type="AlphaFoldDB" id="B2A705"/>